<evidence type="ECO:0000256" key="2">
    <source>
        <dbReference type="ARBA" id="ARBA00022963"/>
    </source>
</evidence>
<dbReference type="InterPro" id="IPR002641">
    <property type="entry name" value="PNPLA_dom"/>
</dbReference>
<proteinExistence type="predicted"/>
<dbReference type="Gene3D" id="3.40.1090.10">
    <property type="entry name" value="Cytosolic phospholipase A2 catalytic domain"/>
    <property type="match status" value="2"/>
</dbReference>
<accession>A0ABS2H0I5</accession>
<gene>
    <name evidence="6" type="ORF">H5975_04735</name>
</gene>
<dbReference type="InterPro" id="IPR037483">
    <property type="entry name" value="YjjU-like"/>
</dbReference>
<protein>
    <submittedName>
        <fullName evidence="6">Patatin family protein</fullName>
    </submittedName>
</protein>
<reference evidence="6 7" key="1">
    <citation type="journal article" date="2021" name="Sci. Rep.">
        <title>The distribution of antibiotic resistance genes in chicken gut microbiota commensals.</title>
        <authorList>
            <person name="Juricova H."/>
            <person name="Matiasovicova J."/>
            <person name="Kubasova T."/>
            <person name="Cejkova D."/>
            <person name="Rychlik I."/>
        </authorList>
    </citation>
    <scope>NUCLEOTIDE SEQUENCE [LARGE SCALE GENOMIC DNA]</scope>
    <source>
        <strain evidence="6 7">An574</strain>
    </source>
</reference>
<dbReference type="EMBL" id="JACJKU010000038">
    <property type="protein sequence ID" value="MBM6940794.1"/>
    <property type="molecule type" value="Genomic_DNA"/>
</dbReference>
<comment type="caution">
    <text evidence="6">The sequence shown here is derived from an EMBL/GenBank/DDBJ whole genome shotgun (WGS) entry which is preliminary data.</text>
</comment>
<dbReference type="RefSeq" id="WP_204785099.1">
    <property type="nucleotide sequence ID" value="NZ_JACJKU010000038.1"/>
</dbReference>
<feature type="active site" description="Proton acceptor" evidence="4">
    <location>
        <position position="160"/>
    </location>
</feature>
<feature type="short sequence motif" description="DGA/G" evidence="4">
    <location>
        <begin position="160"/>
        <end position="162"/>
    </location>
</feature>
<dbReference type="PANTHER" id="PTHR14226">
    <property type="entry name" value="NEUROPATHY TARGET ESTERASE/SWISS CHEESE D.MELANOGASTER"/>
    <property type="match status" value="1"/>
</dbReference>
<dbReference type="InterPro" id="IPR016035">
    <property type="entry name" value="Acyl_Trfase/lysoPLipase"/>
</dbReference>
<dbReference type="Pfam" id="PF19890">
    <property type="entry name" value="DUF6363"/>
    <property type="match status" value="1"/>
</dbReference>
<dbReference type="Proteomes" id="UP000785625">
    <property type="component" value="Unassembled WGS sequence"/>
</dbReference>
<keyword evidence="1 4" id="KW-0378">Hydrolase</keyword>
<sequence length="285" mass="32564">MLYDAALVLEGGAMRGQYSTGITDTLLAHHIEFKSVIGVSAGALCGAQYVSKQYGRIVRVNTNYRKDKEYISLLHMLKRKDILNLDFLFEDHGWDWNNFDERAYERSSSSFTIVATQVSSGRRVTFTDPTGTELVNDLKASCSMPFLMEPQVTSKGECLDGGVADSIPYDVAKEQGYKKIVVVRTRPHDYHKKPTPKLLQQMYRHTFKESPRFAETGIKRPEMYNQQVDVVNEKAATSEWFKFSPENMVKVGRLEKNTDKLKALYHQGQQQAEELLPMLQDYLTK</sequence>
<evidence type="ECO:0000313" key="7">
    <source>
        <dbReference type="Proteomes" id="UP000785625"/>
    </source>
</evidence>
<feature type="short sequence motif" description="GXSXG" evidence="4">
    <location>
        <begin position="38"/>
        <end position="42"/>
    </location>
</feature>
<dbReference type="PANTHER" id="PTHR14226:SF25">
    <property type="entry name" value="PHOSPHOESTERASE"/>
    <property type="match status" value="1"/>
</dbReference>
<dbReference type="InterPro" id="IPR050301">
    <property type="entry name" value="NTE"/>
</dbReference>
<evidence type="ECO:0000313" key="6">
    <source>
        <dbReference type="EMBL" id="MBM6940794.1"/>
    </source>
</evidence>
<feature type="active site" description="Nucleophile" evidence="4">
    <location>
        <position position="40"/>
    </location>
</feature>
<evidence type="ECO:0000256" key="1">
    <source>
        <dbReference type="ARBA" id="ARBA00022801"/>
    </source>
</evidence>
<dbReference type="Pfam" id="PF01734">
    <property type="entry name" value="Patatin"/>
    <property type="match status" value="1"/>
</dbReference>
<evidence type="ECO:0000259" key="5">
    <source>
        <dbReference type="PROSITE" id="PS51635"/>
    </source>
</evidence>
<keyword evidence="7" id="KW-1185">Reference proteome</keyword>
<dbReference type="CDD" id="cd07208">
    <property type="entry name" value="Pat_hypo_Ecoli_yjju_like"/>
    <property type="match status" value="1"/>
</dbReference>
<keyword evidence="2 4" id="KW-0442">Lipid degradation</keyword>
<dbReference type="InterPro" id="IPR045943">
    <property type="entry name" value="DUF6363"/>
</dbReference>
<name>A0ABS2H0I5_9LACO</name>
<organism evidence="6 7">
    <name type="scientific">Limosilactobacillus coleohominis</name>
    <dbReference type="NCBI Taxonomy" id="181675"/>
    <lineage>
        <taxon>Bacteria</taxon>
        <taxon>Bacillati</taxon>
        <taxon>Bacillota</taxon>
        <taxon>Bacilli</taxon>
        <taxon>Lactobacillales</taxon>
        <taxon>Lactobacillaceae</taxon>
        <taxon>Limosilactobacillus</taxon>
    </lineage>
</organism>
<evidence type="ECO:0000256" key="4">
    <source>
        <dbReference type="PROSITE-ProRule" id="PRU01161"/>
    </source>
</evidence>
<comment type="caution">
    <text evidence="4">Lacks conserved residue(s) required for the propagation of feature annotation.</text>
</comment>
<dbReference type="SUPFAM" id="SSF52151">
    <property type="entry name" value="FabD/lysophospholipase-like"/>
    <property type="match status" value="1"/>
</dbReference>
<evidence type="ECO:0000256" key="3">
    <source>
        <dbReference type="ARBA" id="ARBA00023098"/>
    </source>
</evidence>
<dbReference type="PROSITE" id="PS51635">
    <property type="entry name" value="PNPLA"/>
    <property type="match status" value="1"/>
</dbReference>
<keyword evidence="3 4" id="KW-0443">Lipid metabolism</keyword>
<feature type="domain" description="PNPLA" evidence="5">
    <location>
        <begin position="7"/>
        <end position="173"/>
    </location>
</feature>